<evidence type="ECO:0000313" key="9">
    <source>
        <dbReference type="EMBL" id="AQQ70445.1"/>
    </source>
</evidence>
<comment type="similarity">
    <text evidence="8">Belongs to the MntP (TC 9.B.29) family.</text>
</comment>
<dbReference type="PANTHER" id="PTHR35529:SF1">
    <property type="entry name" value="MANGANESE EFFLUX PUMP MNTP-RELATED"/>
    <property type="match status" value="1"/>
</dbReference>
<dbReference type="KEGG" id="pbas:SMSP2_00794"/>
<dbReference type="Proteomes" id="UP000188181">
    <property type="component" value="Chromosome"/>
</dbReference>
<dbReference type="AlphaFoldDB" id="A0A1Q2MCM9"/>
<evidence type="ECO:0000256" key="6">
    <source>
        <dbReference type="ARBA" id="ARBA00023136"/>
    </source>
</evidence>
<sequence>MDAFSVSVACGTVYKRFHFPHALRLAGIFGFFQFAMPVIGWICGLTVKRYISPYQHWAGFLILTAIGCKMIYEAFKLEETEKKPMAESLPALFTLAVATSIDALAVGLTISLVTSHIWIAVAGIGVVTFMLSFAGFYMGTRFGHMFENKTEIFGGAVLIILGIKMLLH</sequence>
<feature type="transmembrane region" description="Helical" evidence="8">
    <location>
        <begin position="22"/>
        <end position="42"/>
    </location>
</feature>
<dbReference type="GO" id="GO:0005886">
    <property type="term" value="C:plasma membrane"/>
    <property type="evidence" value="ECO:0007669"/>
    <property type="project" value="UniProtKB-SubCell"/>
</dbReference>
<comment type="function">
    <text evidence="8">Probably functions as a manganese efflux pump.</text>
</comment>
<accession>A0A1Q2MCM9</accession>
<keyword evidence="5 8" id="KW-0406">Ion transport</keyword>
<feature type="transmembrane region" description="Helical" evidence="8">
    <location>
        <begin position="54"/>
        <end position="72"/>
    </location>
</feature>
<dbReference type="PANTHER" id="PTHR35529">
    <property type="entry name" value="MANGANESE EFFLUX PUMP MNTP-RELATED"/>
    <property type="match status" value="1"/>
</dbReference>
<dbReference type="InterPro" id="IPR022929">
    <property type="entry name" value="Put_MntP"/>
</dbReference>
<keyword evidence="1 8" id="KW-0813">Transport</keyword>
<dbReference type="OrthoDB" id="9811590at2"/>
<gene>
    <name evidence="8 9" type="primary">mntP</name>
    <name evidence="9" type="ORF">SMSP2_00794</name>
</gene>
<comment type="subcellular location">
    <subcellularLocation>
        <location evidence="8">Cell membrane</location>
        <topology evidence="8">Multi-pass membrane protein</topology>
    </subcellularLocation>
</comment>
<protein>
    <recommendedName>
        <fullName evidence="8">Putative manganese efflux pump MntP</fullName>
    </recommendedName>
</protein>
<evidence type="ECO:0000256" key="3">
    <source>
        <dbReference type="ARBA" id="ARBA00022692"/>
    </source>
</evidence>
<proteinExistence type="inferred from homology"/>
<dbReference type="Pfam" id="PF02659">
    <property type="entry name" value="Mntp"/>
    <property type="match status" value="1"/>
</dbReference>
<evidence type="ECO:0000256" key="2">
    <source>
        <dbReference type="ARBA" id="ARBA00022475"/>
    </source>
</evidence>
<feature type="transmembrane region" description="Helical" evidence="8">
    <location>
        <begin position="92"/>
        <end position="111"/>
    </location>
</feature>
<feature type="transmembrane region" description="Helical" evidence="8">
    <location>
        <begin position="150"/>
        <end position="167"/>
    </location>
</feature>
<evidence type="ECO:0000256" key="5">
    <source>
        <dbReference type="ARBA" id="ARBA00023065"/>
    </source>
</evidence>
<evidence type="ECO:0000256" key="8">
    <source>
        <dbReference type="HAMAP-Rule" id="MF_01521"/>
    </source>
</evidence>
<evidence type="ECO:0000256" key="7">
    <source>
        <dbReference type="ARBA" id="ARBA00023211"/>
    </source>
</evidence>
<keyword evidence="2 8" id="KW-1003">Cell membrane</keyword>
<evidence type="ECO:0000256" key="1">
    <source>
        <dbReference type="ARBA" id="ARBA00022448"/>
    </source>
</evidence>
<reference evidence="10" key="1">
    <citation type="submission" date="2017-02" db="EMBL/GenBank/DDBJ databases">
        <title>Comparative genomics and description of representatives of a novel lineage of planctomycetes thriving in anoxic sediments.</title>
        <authorList>
            <person name="Spring S."/>
            <person name="Bunk B."/>
            <person name="Sproer C."/>
        </authorList>
    </citation>
    <scope>NUCLEOTIDE SEQUENCE [LARGE SCALE GENOMIC DNA]</scope>
    <source>
        <strain evidence="10">SM-Chi-D1</strain>
    </source>
</reference>
<dbReference type="GO" id="GO:0005384">
    <property type="term" value="F:manganese ion transmembrane transporter activity"/>
    <property type="evidence" value="ECO:0007669"/>
    <property type="project" value="UniProtKB-UniRule"/>
</dbReference>
<keyword evidence="7 8" id="KW-0464">Manganese</keyword>
<dbReference type="HAMAP" id="MF_01521">
    <property type="entry name" value="MntP_pump"/>
    <property type="match status" value="1"/>
</dbReference>
<evidence type="ECO:0000313" key="10">
    <source>
        <dbReference type="Proteomes" id="UP000188181"/>
    </source>
</evidence>
<dbReference type="EMBL" id="CP019646">
    <property type="protein sequence ID" value="AQQ70445.1"/>
    <property type="molecule type" value="Genomic_DNA"/>
</dbReference>
<dbReference type="InterPro" id="IPR003810">
    <property type="entry name" value="Mntp/YtaF"/>
</dbReference>
<keyword evidence="3 8" id="KW-0812">Transmembrane</keyword>
<keyword evidence="4 8" id="KW-1133">Transmembrane helix</keyword>
<dbReference type="STRING" id="1851148.SMSP2_00794"/>
<evidence type="ECO:0000256" key="4">
    <source>
        <dbReference type="ARBA" id="ARBA00022989"/>
    </source>
</evidence>
<keyword evidence="10" id="KW-1185">Reference proteome</keyword>
<keyword evidence="6 8" id="KW-0472">Membrane</keyword>
<feature type="transmembrane region" description="Helical" evidence="8">
    <location>
        <begin position="117"/>
        <end position="138"/>
    </location>
</feature>
<organism evidence="9 10">
    <name type="scientific">Limihaloglobus sulfuriphilus</name>
    <dbReference type="NCBI Taxonomy" id="1851148"/>
    <lineage>
        <taxon>Bacteria</taxon>
        <taxon>Pseudomonadati</taxon>
        <taxon>Planctomycetota</taxon>
        <taxon>Phycisphaerae</taxon>
        <taxon>Sedimentisphaerales</taxon>
        <taxon>Sedimentisphaeraceae</taxon>
        <taxon>Limihaloglobus</taxon>
    </lineage>
</organism>
<name>A0A1Q2MCM9_9BACT</name>